<dbReference type="AlphaFoldDB" id="A0AAE0X6R2"/>
<feature type="transmembrane region" description="Helical" evidence="2">
    <location>
        <begin position="50"/>
        <end position="68"/>
    </location>
</feature>
<evidence type="ECO:0000313" key="3">
    <source>
        <dbReference type="EMBL" id="KAK3686158.1"/>
    </source>
</evidence>
<keyword evidence="2" id="KW-0812">Transmembrane</keyword>
<gene>
    <name evidence="3" type="ORF">B0T22DRAFT_411058</name>
</gene>
<sequence>MATRLNNTRWGYAATATTDPDDASHDATALPALHGRPSLFTITSSRRVRLAAMTSVIFLALFALVHRYDDLTMPTWSRGTRSSSNNHSPDAQVESPTVQQPIAPPGDSIPVDWSQFAYTQYVTNSAYLCNSVMLFERLHHLGSRPDRVMMYPAEMLSHPDTAPGASLGDDARLLVKARDEYNVKLVPIQVQRRDGQDATWAESFTKLLAFNQTTYARILALDSDSTVLQSMDELFLLPPCPVAMPRAYWLYPQTKKLASHIMLLTPSPSTFALITARVNAADKNDYDMEILNDLFGASAMVLPHRPYALLTSEFRADDHAFYLGADAGETWDPVAVLNEAKFLHFSDWPVPKPWLGMKESVRREKEPRCVAGEGGREDCLQRDLWNGFYTEFVDRRQRVCARTNMKRRIERGAGS</sequence>
<reference evidence="3" key="2">
    <citation type="submission" date="2023-06" db="EMBL/GenBank/DDBJ databases">
        <authorList>
            <consortium name="Lawrence Berkeley National Laboratory"/>
            <person name="Haridas S."/>
            <person name="Hensen N."/>
            <person name="Bonometti L."/>
            <person name="Westerberg I."/>
            <person name="Brannstrom I.O."/>
            <person name="Guillou S."/>
            <person name="Cros-Aarteil S."/>
            <person name="Calhoun S."/>
            <person name="Kuo A."/>
            <person name="Mondo S."/>
            <person name="Pangilinan J."/>
            <person name="Riley R."/>
            <person name="Labutti K."/>
            <person name="Andreopoulos B."/>
            <person name="Lipzen A."/>
            <person name="Chen C."/>
            <person name="Yanf M."/>
            <person name="Daum C."/>
            <person name="Ng V."/>
            <person name="Clum A."/>
            <person name="Steindorff A."/>
            <person name="Ohm R."/>
            <person name="Martin F."/>
            <person name="Silar P."/>
            <person name="Natvig D."/>
            <person name="Lalanne C."/>
            <person name="Gautier V."/>
            <person name="Ament-Velasquez S.L."/>
            <person name="Kruys A."/>
            <person name="Hutchinson M.I."/>
            <person name="Powell A.J."/>
            <person name="Barry K."/>
            <person name="Miller A.N."/>
            <person name="Grigoriev I.V."/>
            <person name="Debuchy R."/>
            <person name="Gladieux P."/>
            <person name="Thoren M.H."/>
            <person name="Johannesson H."/>
        </authorList>
    </citation>
    <scope>NUCLEOTIDE SEQUENCE</scope>
    <source>
        <strain evidence="3">CBS 314.62</strain>
    </source>
</reference>
<dbReference type="InterPro" id="IPR029044">
    <property type="entry name" value="Nucleotide-diphossugar_trans"/>
</dbReference>
<keyword evidence="4" id="KW-1185">Reference proteome</keyword>
<feature type="region of interest" description="Disordered" evidence="1">
    <location>
        <begin position="78"/>
        <end position="105"/>
    </location>
</feature>
<feature type="compositionally biased region" description="Polar residues" evidence="1">
    <location>
        <begin position="78"/>
        <end position="100"/>
    </location>
</feature>
<proteinExistence type="predicted"/>
<name>A0AAE0X6R2_9PEZI</name>
<evidence type="ECO:0000313" key="4">
    <source>
        <dbReference type="Proteomes" id="UP001270362"/>
    </source>
</evidence>
<dbReference type="EMBL" id="JAULSO010000003">
    <property type="protein sequence ID" value="KAK3686158.1"/>
    <property type="molecule type" value="Genomic_DNA"/>
</dbReference>
<dbReference type="PANTHER" id="PTHR11183">
    <property type="entry name" value="GLYCOGENIN SUBFAMILY MEMBER"/>
    <property type="match status" value="1"/>
</dbReference>
<accession>A0AAE0X6R2</accession>
<dbReference type="InterPro" id="IPR050587">
    <property type="entry name" value="GNT1/Glycosyltrans_8"/>
</dbReference>
<dbReference type="Proteomes" id="UP001270362">
    <property type="component" value="Unassembled WGS sequence"/>
</dbReference>
<keyword evidence="2" id="KW-1133">Transmembrane helix</keyword>
<organism evidence="3 4">
    <name type="scientific">Podospora appendiculata</name>
    <dbReference type="NCBI Taxonomy" id="314037"/>
    <lineage>
        <taxon>Eukaryota</taxon>
        <taxon>Fungi</taxon>
        <taxon>Dikarya</taxon>
        <taxon>Ascomycota</taxon>
        <taxon>Pezizomycotina</taxon>
        <taxon>Sordariomycetes</taxon>
        <taxon>Sordariomycetidae</taxon>
        <taxon>Sordariales</taxon>
        <taxon>Podosporaceae</taxon>
        <taxon>Podospora</taxon>
    </lineage>
</organism>
<comment type="caution">
    <text evidence="3">The sequence shown here is derived from an EMBL/GenBank/DDBJ whole genome shotgun (WGS) entry which is preliminary data.</text>
</comment>
<evidence type="ECO:0000256" key="2">
    <source>
        <dbReference type="SAM" id="Phobius"/>
    </source>
</evidence>
<reference evidence="3" key="1">
    <citation type="journal article" date="2023" name="Mol. Phylogenet. Evol.">
        <title>Genome-scale phylogeny and comparative genomics of the fungal order Sordariales.</title>
        <authorList>
            <person name="Hensen N."/>
            <person name="Bonometti L."/>
            <person name="Westerberg I."/>
            <person name="Brannstrom I.O."/>
            <person name="Guillou S."/>
            <person name="Cros-Aarteil S."/>
            <person name="Calhoun S."/>
            <person name="Haridas S."/>
            <person name="Kuo A."/>
            <person name="Mondo S."/>
            <person name="Pangilinan J."/>
            <person name="Riley R."/>
            <person name="LaButti K."/>
            <person name="Andreopoulos B."/>
            <person name="Lipzen A."/>
            <person name="Chen C."/>
            <person name="Yan M."/>
            <person name="Daum C."/>
            <person name="Ng V."/>
            <person name="Clum A."/>
            <person name="Steindorff A."/>
            <person name="Ohm R.A."/>
            <person name="Martin F."/>
            <person name="Silar P."/>
            <person name="Natvig D.O."/>
            <person name="Lalanne C."/>
            <person name="Gautier V."/>
            <person name="Ament-Velasquez S.L."/>
            <person name="Kruys A."/>
            <person name="Hutchinson M.I."/>
            <person name="Powell A.J."/>
            <person name="Barry K."/>
            <person name="Miller A.N."/>
            <person name="Grigoriev I.V."/>
            <person name="Debuchy R."/>
            <person name="Gladieux P."/>
            <person name="Hiltunen Thoren M."/>
            <person name="Johannesson H."/>
        </authorList>
    </citation>
    <scope>NUCLEOTIDE SEQUENCE</scope>
    <source>
        <strain evidence="3">CBS 314.62</strain>
    </source>
</reference>
<dbReference type="SUPFAM" id="SSF53448">
    <property type="entry name" value="Nucleotide-diphospho-sugar transferases"/>
    <property type="match status" value="1"/>
</dbReference>
<evidence type="ECO:0000256" key="1">
    <source>
        <dbReference type="SAM" id="MobiDB-lite"/>
    </source>
</evidence>
<protein>
    <submittedName>
        <fullName evidence="3">Glycosyltransferase family 8 protein</fullName>
    </submittedName>
</protein>
<dbReference type="Gene3D" id="3.90.550.10">
    <property type="entry name" value="Spore Coat Polysaccharide Biosynthesis Protein SpsA, Chain A"/>
    <property type="match status" value="1"/>
</dbReference>
<keyword evidence="2" id="KW-0472">Membrane</keyword>